<dbReference type="PROSITE" id="PS51733">
    <property type="entry name" value="BPL_LPL_CATALYTIC"/>
    <property type="match status" value="1"/>
</dbReference>
<dbReference type="Gene3D" id="3.30.930.10">
    <property type="entry name" value="Bira Bifunctional Protein, Domain 2"/>
    <property type="match status" value="1"/>
</dbReference>
<dbReference type="Pfam" id="PF03099">
    <property type="entry name" value="BPL_LplA_LipB"/>
    <property type="match status" value="1"/>
</dbReference>
<dbReference type="AlphaFoldDB" id="A0AAW9Q1V0"/>
<evidence type="ECO:0000259" key="2">
    <source>
        <dbReference type="PROSITE" id="PS51733"/>
    </source>
</evidence>
<evidence type="ECO:0000313" key="4">
    <source>
        <dbReference type="Proteomes" id="UP001333818"/>
    </source>
</evidence>
<dbReference type="InterPro" id="IPR045864">
    <property type="entry name" value="aa-tRNA-synth_II/BPL/LPL"/>
</dbReference>
<feature type="domain" description="BPL/LPL catalytic" evidence="2">
    <location>
        <begin position="1"/>
        <end position="181"/>
    </location>
</feature>
<dbReference type="SUPFAM" id="SSF55681">
    <property type="entry name" value="Class II aaRS and biotin synthetases"/>
    <property type="match status" value="1"/>
</dbReference>
<evidence type="ECO:0000256" key="1">
    <source>
        <dbReference type="ARBA" id="ARBA00022598"/>
    </source>
</evidence>
<dbReference type="RefSeq" id="WP_330484255.1">
    <property type="nucleotide sequence ID" value="NZ_JAZBJZ010000054.1"/>
</dbReference>
<sequence>MRSQIIHHERVDSTNSEAWRWLDRASDTTKQLEGTAIAAKQQTKGRGQRGHTWQSDLGGLYLSVIVQPNISATHASQITLWSAWGIATALNTTGANVRIKWLNDLLVDGRKLGGILTETRIEAGVVTDAVIGIGINWLNNVPDGAIALSDLATNITDLDRLTELVWAGVMQGRDRFAREGIEPILSDYVTLLSERAITTQHLGREHKGYISDITTTGDLVVIWEGSSQPSIYRPSTFSLGYHSLG</sequence>
<accession>A0AAW9Q1V0</accession>
<keyword evidence="1 3" id="KW-0436">Ligase</keyword>
<comment type="caution">
    <text evidence="3">The sequence shown here is derived from an EMBL/GenBank/DDBJ whole genome shotgun (WGS) entry which is preliminary data.</text>
</comment>
<protein>
    <submittedName>
        <fullName evidence="3">Biotin--[acetyl-CoA-carboxylase] ligase</fullName>
        <ecNumber evidence="3">6.3.4.15</ecNumber>
    </submittedName>
</protein>
<dbReference type="GO" id="GO:0004077">
    <property type="term" value="F:biotin--[biotin carboxyl-carrier protein] ligase activity"/>
    <property type="evidence" value="ECO:0007669"/>
    <property type="project" value="UniProtKB-EC"/>
</dbReference>
<dbReference type="PANTHER" id="PTHR12835:SF5">
    <property type="entry name" value="BIOTIN--PROTEIN LIGASE"/>
    <property type="match status" value="1"/>
</dbReference>
<dbReference type="GO" id="GO:0005737">
    <property type="term" value="C:cytoplasm"/>
    <property type="evidence" value="ECO:0007669"/>
    <property type="project" value="TreeGrafter"/>
</dbReference>
<keyword evidence="4" id="KW-1185">Reference proteome</keyword>
<dbReference type="EMBL" id="JAZBJZ010000054">
    <property type="protein sequence ID" value="MEE3717824.1"/>
    <property type="molecule type" value="Genomic_DNA"/>
</dbReference>
<dbReference type="InterPro" id="IPR004143">
    <property type="entry name" value="BPL_LPL_catalytic"/>
</dbReference>
<dbReference type="PANTHER" id="PTHR12835">
    <property type="entry name" value="BIOTIN PROTEIN LIGASE"/>
    <property type="match status" value="1"/>
</dbReference>
<dbReference type="EC" id="6.3.4.15" evidence="3"/>
<dbReference type="InterPro" id="IPR004408">
    <property type="entry name" value="Biotin_CoA_COase_ligase"/>
</dbReference>
<reference evidence="3" key="1">
    <citation type="submission" date="2024-01" db="EMBL/GenBank/DDBJ databases">
        <title>Bank of Algae and Cyanobacteria of the Azores (BACA) strain genomes.</title>
        <authorList>
            <person name="Luz R."/>
            <person name="Cordeiro R."/>
            <person name="Fonseca A."/>
            <person name="Goncalves V."/>
        </authorList>
    </citation>
    <scope>NUCLEOTIDE SEQUENCE</scope>
    <source>
        <strain evidence="3">BACA0141</strain>
    </source>
</reference>
<organism evidence="3 4">
    <name type="scientific">Tumidithrix elongata BACA0141</name>
    <dbReference type="NCBI Taxonomy" id="2716417"/>
    <lineage>
        <taxon>Bacteria</taxon>
        <taxon>Bacillati</taxon>
        <taxon>Cyanobacteriota</taxon>
        <taxon>Cyanophyceae</taxon>
        <taxon>Pseudanabaenales</taxon>
        <taxon>Pseudanabaenaceae</taxon>
        <taxon>Tumidithrix</taxon>
        <taxon>Tumidithrix elongata</taxon>
    </lineage>
</organism>
<name>A0AAW9Q1V0_9CYAN</name>
<dbReference type="CDD" id="cd16442">
    <property type="entry name" value="BPL"/>
    <property type="match status" value="1"/>
</dbReference>
<dbReference type="NCBIfam" id="TIGR00121">
    <property type="entry name" value="birA_ligase"/>
    <property type="match status" value="1"/>
</dbReference>
<gene>
    <name evidence="3" type="ORF">V2H45_13865</name>
</gene>
<proteinExistence type="predicted"/>
<dbReference type="Proteomes" id="UP001333818">
    <property type="component" value="Unassembled WGS sequence"/>
</dbReference>
<evidence type="ECO:0000313" key="3">
    <source>
        <dbReference type="EMBL" id="MEE3717824.1"/>
    </source>
</evidence>